<evidence type="ECO:0000313" key="2">
    <source>
        <dbReference type="Ensembl" id="ENSMFAP00000058077.1"/>
    </source>
</evidence>
<reference evidence="2 3" key="1">
    <citation type="submission" date="2013-03" db="EMBL/GenBank/DDBJ databases">
        <authorList>
            <person name="Warren W."/>
            <person name="Wilson R.K."/>
        </authorList>
    </citation>
    <scope>NUCLEOTIDE SEQUENCE</scope>
</reference>
<evidence type="ECO:0000256" key="1">
    <source>
        <dbReference type="SAM" id="Phobius"/>
    </source>
</evidence>
<evidence type="ECO:0000313" key="3">
    <source>
        <dbReference type="Proteomes" id="UP000233100"/>
    </source>
</evidence>
<dbReference type="Proteomes" id="UP000233100">
    <property type="component" value="Chromosome 19"/>
</dbReference>
<keyword evidence="1" id="KW-1133">Transmembrane helix</keyword>
<reference evidence="2" key="3">
    <citation type="submission" date="2025-09" db="UniProtKB">
        <authorList>
            <consortium name="Ensembl"/>
        </authorList>
    </citation>
    <scope>IDENTIFICATION</scope>
</reference>
<keyword evidence="1" id="KW-0472">Membrane</keyword>
<keyword evidence="3" id="KW-1185">Reference proteome</keyword>
<name>A0A7N9D1X2_MACFA</name>
<keyword evidence="1" id="KW-0812">Transmembrane</keyword>
<sequence length="93" mass="10909">MPKYKSLMDILPKHIFVSYLLTAEIMCEYIFLIKDSSITKRQMYPLTIVLCPFPSQSIVFISLLFIADHFSVYIYMRVSVKIRKWGIIIIPTS</sequence>
<dbReference type="GeneTree" id="ENSGT00910000148256"/>
<dbReference type="AlphaFoldDB" id="A0A7N9D1X2"/>
<accession>A0A7N9D1X2</accession>
<organism evidence="2 3">
    <name type="scientific">Macaca fascicularis</name>
    <name type="common">Crab-eating macaque</name>
    <name type="synonym">Cynomolgus monkey</name>
    <dbReference type="NCBI Taxonomy" id="9541"/>
    <lineage>
        <taxon>Eukaryota</taxon>
        <taxon>Metazoa</taxon>
        <taxon>Chordata</taxon>
        <taxon>Craniata</taxon>
        <taxon>Vertebrata</taxon>
        <taxon>Euteleostomi</taxon>
        <taxon>Mammalia</taxon>
        <taxon>Eutheria</taxon>
        <taxon>Euarchontoglires</taxon>
        <taxon>Primates</taxon>
        <taxon>Haplorrhini</taxon>
        <taxon>Catarrhini</taxon>
        <taxon>Cercopithecidae</taxon>
        <taxon>Cercopithecinae</taxon>
        <taxon>Macaca</taxon>
    </lineage>
</organism>
<protein>
    <submittedName>
        <fullName evidence="2">Uncharacterized protein</fullName>
    </submittedName>
</protein>
<proteinExistence type="predicted"/>
<reference evidence="2" key="2">
    <citation type="submission" date="2025-08" db="UniProtKB">
        <authorList>
            <consortium name="Ensembl"/>
        </authorList>
    </citation>
    <scope>IDENTIFICATION</scope>
</reference>
<feature type="transmembrane region" description="Helical" evidence="1">
    <location>
        <begin position="44"/>
        <end position="67"/>
    </location>
</feature>
<dbReference type="Ensembl" id="ENSMFAT00000081307.1">
    <property type="protein sequence ID" value="ENSMFAP00000058077.1"/>
    <property type="gene ID" value="ENSMFAG00000050600.1"/>
</dbReference>
<feature type="transmembrane region" description="Helical" evidence="1">
    <location>
        <begin position="15"/>
        <end position="32"/>
    </location>
</feature>